<dbReference type="PANTHER" id="PTHR21581">
    <property type="entry name" value="D-ALANYL-D-ALANINE CARBOXYPEPTIDASE"/>
    <property type="match status" value="1"/>
</dbReference>
<keyword evidence="5 18" id="KW-0121">Carboxypeptidase</keyword>
<evidence type="ECO:0000256" key="10">
    <source>
        <dbReference type="ARBA" id="ARBA00022984"/>
    </source>
</evidence>
<dbReference type="EC" id="3.4.16.4" evidence="4"/>
<evidence type="ECO:0000259" key="16">
    <source>
        <dbReference type="Pfam" id="PF00768"/>
    </source>
</evidence>
<dbReference type="SUPFAM" id="SSF56601">
    <property type="entry name" value="beta-lactamase/transpeptidase-like"/>
    <property type="match status" value="1"/>
</dbReference>
<accession>A0A9D0Z133</accession>
<dbReference type="Pfam" id="PF00768">
    <property type="entry name" value="Peptidase_S11"/>
    <property type="match status" value="1"/>
</dbReference>
<feature type="chain" id="PRO_5039153973" description="serine-type D-Ala-D-Ala carboxypeptidase" evidence="15">
    <location>
        <begin position="28"/>
        <end position="503"/>
    </location>
</feature>
<dbReference type="SUPFAM" id="SSF69189">
    <property type="entry name" value="Penicillin-binding protein associated domain"/>
    <property type="match status" value="1"/>
</dbReference>
<keyword evidence="10" id="KW-0573">Peptidoglycan synthesis</keyword>
<dbReference type="GO" id="GO:0009252">
    <property type="term" value="P:peptidoglycan biosynthetic process"/>
    <property type="evidence" value="ECO:0007669"/>
    <property type="project" value="UniProtKB-KW"/>
</dbReference>
<evidence type="ECO:0000256" key="7">
    <source>
        <dbReference type="ARBA" id="ARBA00022729"/>
    </source>
</evidence>
<dbReference type="InterPro" id="IPR012907">
    <property type="entry name" value="Peptidase_S11_C"/>
</dbReference>
<comment type="catalytic activity">
    <reaction evidence="12">
        <text>Preferential cleavage: (Ac)2-L-Lys-D-Ala-|-D-Ala. Also transpeptidation of peptidyl-alanyl moieties that are N-acyl substituents of D-alanine.</text>
        <dbReference type="EC" id="3.4.16.4"/>
    </reaction>
</comment>
<comment type="function">
    <text evidence="1">Removes C-terminal D-alanyl residues from sugar-peptide cell wall precursors.</text>
</comment>
<organism evidence="18 19">
    <name type="scientific">Candidatus Faecousia excrementigallinarum</name>
    <dbReference type="NCBI Taxonomy" id="2840806"/>
    <lineage>
        <taxon>Bacteria</taxon>
        <taxon>Bacillati</taxon>
        <taxon>Bacillota</taxon>
        <taxon>Clostridia</taxon>
        <taxon>Eubacteriales</taxon>
        <taxon>Oscillospiraceae</taxon>
        <taxon>Faecousia</taxon>
    </lineage>
</organism>
<evidence type="ECO:0000313" key="18">
    <source>
        <dbReference type="EMBL" id="HIQ67030.1"/>
    </source>
</evidence>
<comment type="caution">
    <text evidence="18">The sequence shown here is derived from an EMBL/GenBank/DDBJ whole genome shotgun (WGS) entry which is preliminary data.</text>
</comment>
<dbReference type="GO" id="GO:0009002">
    <property type="term" value="F:serine-type D-Ala-D-Ala carboxypeptidase activity"/>
    <property type="evidence" value="ECO:0007669"/>
    <property type="project" value="UniProtKB-EC"/>
</dbReference>
<evidence type="ECO:0000256" key="3">
    <source>
        <dbReference type="ARBA" id="ARBA00007164"/>
    </source>
</evidence>
<proteinExistence type="inferred from homology"/>
<comment type="pathway">
    <text evidence="2">Cell wall biogenesis; peptidoglycan biosynthesis.</text>
</comment>
<keyword evidence="8" id="KW-0378">Hydrolase</keyword>
<dbReference type="EMBL" id="DVFK01000012">
    <property type="protein sequence ID" value="HIQ67030.1"/>
    <property type="molecule type" value="Genomic_DNA"/>
</dbReference>
<keyword evidence="11" id="KW-0961">Cell wall biogenesis/degradation</keyword>
<reference evidence="18" key="2">
    <citation type="journal article" date="2021" name="PeerJ">
        <title>Extensive microbial diversity within the chicken gut microbiome revealed by metagenomics and culture.</title>
        <authorList>
            <person name="Gilroy R."/>
            <person name="Ravi A."/>
            <person name="Getino M."/>
            <person name="Pursley I."/>
            <person name="Horton D.L."/>
            <person name="Alikhan N.F."/>
            <person name="Baker D."/>
            <person name="Gharbi K."/>
            <person name="Hall N."/>
            <person name="Watson M."/>
            <person name="Adriaenssens E.M."/>
            <person name="Foster-Nyarko E."/>
            <person name="Jarju S."/>
            <person name="Secka A."/>
            <person name="Antonio M."/>
            <person name="Oren A."/>
            <person name="Chaudhuri R.R."/>
            <person name="La Ragione R."/>
            <person name="Hildebrand F."/>
            <person name="Pallen M.J."/>
        </authorList>
    </citation>
    <scope>NUCLEOTIDE SEQUENCE</scope>
    <source>
        <strain evidence="18">13361</strain>
    </source>
</reference>
<dbReference type="Gene3D" id="2.60.410.10">
    <property type="entry name" value="D-Ala-D-Ala carboxypeptidase, C-terminal domain"/>
    <property type="match status" value="1"/>
</dbReference>
<keyword evidence="6" id="KW-0645">Protease</keyword>
<evidence type="ECO:0000256" key="14">
    <source>
        <dbReference type="SAM" id="Phobius"/>
    </source>
</evidence>
<comment type="similarity">
    <text evidence="3 13">Belongs to the peptidase S11 family.</text>
</comment>
<feature type="signal peptide" evidence="15">
    <location>
        <begin position="1"/>
        <end position="27"/>
    </location>
</feature>
<evidence type="ECO:0000313" key="19">
    <source>
        <dbReference type="Proteomes" id="UP000886796"/>
    </source>
</evidence>
<keyword evidence="9" id="KW-0133">Cell shape</keyword>
<dbReference type="Pfam" id="PF07943">
    <property type="entry name" value="PBP5_C"/>
    <property type="match status" value="1"/>
</dbReference>
<dbReference type="GO" id="GO:0008360">
    <property type="term" value="P:regulation of cell shape"/>
    <property type="evidence" value="ECO:0007669"/>
    <property type="project" value="UniProtKB-KW"/>
</dbReference>
<evidence type="ECO:0000259" key="17">
    <source>
        <dbReference type="Pfam" id="PF07943"/>
    </source>
</evidence>
<feature type="domain" description="Peptidase S11 D-alanyl-D-alanine carboxypeptidase A N-terminal" evidence="16">
    <location>
        <begin position="83"/>
        <end position="314"/>
    </location>
</feature>
<evidence type="ECO:0000256" key="5">
    <source>
        <dbReference type="ARBA" id="ARBA00022645"/>
    </source>
</evidence>
<sequence length="503" mass="54250">MKKFKRLIPLLLCAVLMLQMAALPASAAQATETQAAQTGQTQSGETQATAATEAEFGAVSIDSGCRTIDGKIPLAGAEQKLDTAQAAFLYEVNTDTVVYSFNPDMRLAAGGLAKVVTAIVALQYCQLDDVVVVQSGIKSRLPVSSLTMDLTSEEEVTVRDLLHGLLLTYANDAAVVLAEHVSGNRQGFVPLMNQWVQQIGCTGTEFATVHGVDGGQSLTTARDMAKIVREAVKNETFREIFGTTEYDMAATNKSEARATMHTSNYMLDNYVIPQFYDKRVTGGVQTYETSSGACMAITATSSDESMEYIGVVMGCVRVYAENGWQPITYGNLEEMTTMLKMGFNDYKVNRILYNGMTLSQVTVDGGECSAVAMVKENVDSVVPSGAQMNNLSVNLTVRDGGLSAPISAGDEIGTVSIWYRNSCMGEALVYSMGEVRASGNTGVTIRSTAVRSDGGDSGIWSVIGTICVIVLGLVAAYLVVNAYMRSRIRAQRRRRRANRRRIR</sequence>
<evidence type="ECO:0000256" key="8">
    <source>
        <dbReference type="ARBA" id="ARBA00022801"/>
    </source>
</evidence>
<dbReference type="InterPro" id="IPR037167">
    <property type="entry name" value="Peptidase_S11_C_sf"/>
</dbReference>
<dbReference type="Proteomes" id="UP000886796">
    <property type="component" value="Unassembled WGS sequence"/>
</dbReference>
<evidence type="ECO:0000256" key="13">
    <source>
        <dbReference type="RuleBase" id="RU004016"/>
    </source>
</evidence>
<keyword evidence="14" id="KW-0472">Membrane</keyword>
<dbReference type="InterPro" id="IPR001967">
    <property type="entry name" value="Peptidase_S11_N"/>
</dbReference>
<dbReference type="InterPro" id="IPR018044">
    <property type="entry name" value="Peptidase_S11"/>
</dbReference>
<dbReference type="InterPro" id="IPR015956">
    <property type="entry name" value="Peniciliin-bd_prot_C_sf"/>
</dbReference>
<dbReference type="GO" id="GO:0071555">
    <property type="term" value="P:cell wall organization"/>
    <property type="evidence" value="ECO:0007669"/>
    <property type="project" value="UniProtKB-KW"/>
</dbReference>
<dbReference type="Gene3D" id="3.40.710.10">
    <property type="entry name" value="DD-peptidase/beta-lactamase superfamily"/>
    <property type="match status" value="1"/>
</dbReference>
<evidence type="ECO:0000256" key="12">
    <source>
        <dbReference type="ARBA" id="ARBA00034000"/>
    </source>
</evidence>
<evidence type="ECO:0000256" key="1">
    <source>
        <dbReference type="ARBA" id="ARBA00003217"/>
    </source>
</evidence>
<evidence type="ECO:0000256" key="6">
    <source>
        <dbReference type="ARBA" id="ARBA00022670"/>
    </source>
</evidence>
<dbReference type="GO" id="GO:0006508">
    <property type="term" value="P:proteolysis"/>
    <property type="evidence" value="ECO:0007669"/>
    <property type="project" value="UniProtKB-KW"/>
</dbReference>
<evidence type="ECO:0000256" key="9">
    <source>
        <dbReference type="ARBA" id="ARBA00022960"/>
    </source>
</evidence>
<feature type="transmembrane region" description="Helical" evidence="14">
    <location>
        <begin position="459"/>
        <end position="484"/>
    </location>
</feature>
<reference evidence="18" key="1">
    <citation type="submission" date="2020-10" db="EMBL/GenBank/DDBJ databases">
        <authorList>
            <person name="Gilroy R."/>
        </authorList>
    </citation>
    <scope>NUCLEOTIDE SEQUENCE</scope>
    <source>
        <strain evidence="18">13361</strain>
    </source>
</reference>
<keyword evidence="14" id="KW-1133">Transmembrane helix</keyword>
<evidence type="ECO:0000256" key="15">
    <source>
        <dbReference type="SAM" id="SignalP"/>
    </source>
</evidence>
<name>A0A9D0Z133_9FIRM</name>
<keyword evidence="7 15" id="KW-0732">Signal</keyword>
<dbReference type="AlphaFoldDB" id="A0A9D0Z133"/>
<protein>
    <recommendedName>
        <fullName evidence="4">serine-type D-Ala-D-Ala carboxypeptidase</fullName>
        <ecNumber evidence="4">3.4.16.4</ecNumber>
    </recommendedName>
</protein>
<evidence type="ECO:0000256" key="11">
    <source>
        <dbReference type="ARBA" id="ARBA00023316"/>
    </source>
</evidence>
<dbReference type="PRINTS" id="PR00725">
    <property type="entry name" value="DADACBPTASE1"/>
</dbReference>
<evidence type="ECO:0000256" key="4">
    <source>
        <dbReference type="ARBA" id="ARBA00012448"/>
    </source>
</evidence>
<gene>
    <name evidence="18" type="ORF">IAB74_00785</name>
</gene>
<dbReference type="PANTHER" id="PTHR21581:SF6">
    <property type="entry name" value="TRAFFICKING PROTEIN PARTICLE COMPLEX SUBUNIT 12"/>
    <property type="match status" value="1"/>
</dbReference>
<dbReference type="InterPro" id="IPR012338">
    <property type="entry name" value="Beta-lactam/transpept-like"/>
</dbReference>
<feature type="domain" description="Peptidase S11 D-Ala-D-Ala carboxypeptidase A C-terminal" evidence="17">
    <location>
        <begin position="349"/>
        <end position="435"/>
    </location>
</feature>
<evidence type="ECO:0000256" key="2">
    <source>
        <dbReference type="ARBA" id="ARBA00004752"/>
    </source>
</evidence>
<keyword evidence="14" id="KW-0812">Transmembrane</keyword>